<reference evidence="2 3" key="1">
    <citation type="submission" date="2024-04" db="EMBL/GenBank/DDBJ databases">
        <title>Human intestinal bacterial collection.</title>
        <authorList>
            <person name="Pauvert C."/>
            <person name="Hitch T.C.A."/>
            <person name="Clavel T."/>
        </authorList>
    </citation>
    <scope>NUCLEOTIDE SEQUENCE [LARGE SCALE GENOMIC DNA]</scope>
    <source>
        <strain evidence="2 3">CLA-AA-H141</strain>
    </source>
</reference>
<dbReference type="EMBL" id="JBBNFM010000001">
    <property type="protein sequence ID" value="MEQ2452771.1"/>
    <property type="molecule type" value="Genomic_DNA"/>
</dbReference>
<dbReference type="RefSeq" id="WP_349115590.1">
    <property type="nucleotide sequence ID" value="NZ_JBBNFM010000001.1"/>
</dbReference>
<comment type="caution">
    <text evidence="2">The sequence shown here is derived from an EMBL/GenBank/DDBJ whole genome shotgun (WGS) entry which is preliminary data.</text>
</comment>
<name>A0ABV1EDX6_9FIRM</name>
<dbReference type="Proteomes" id="UP001482186">
    <property type="component" value="Unassembled WGS sequence"/>
</dbReference>
<proteinExistence type="predicted"/>
<organism evidence="2 3">
    <name type="scientific">Coprococcus ammoniilyticus</name>
    <dbReference type="NCBI Taxonomy" id="2981785"/>
    <lineage>
        <taxon>Bacteria</taxon>
        <taxon>Bacillati</taxon>
        <taxon>Bacillota</taxon>
        <taxon>Clostridia</taxon>
        <taxon>Lachnospirales</taxon>
        <taxon>Lachnospiraceae</taxon>
        <taxon>Coprococcus</taxon>
    </lineage>
</organism>
<accession>A0ABV1EDX6</accession>
<dbReference type="Gene3D" id="3.60.21.10">
    <property type="match status" value="1"/>
</dbReference>
<evidence type="ECO:0000313" key="3">
    <source>
        <dbReference type="Proteomes" id="UP001482186"/>
    </source>
</evidence>
<feature type="domain" description="Calcineurin-like phosphoesterase" evidence="1">
    <location>
        <begin position="5"/>
        <end position="159"/>
    </location>
</feature>
<sequence>MNYYISDLHFCCASQLSGSGSGYDEREYKTLEEMHADMLARWNRKVTNGDTVYILGDISKRGKSEELVALVAQLKGHKILVHGNHDDLSDYRLRQLFEEVCNYKEITDNIRGNAYKLVLCHYPILFWNGQHRGNILLYGHTHRSPEDVFFQDCIKRLNERKDLHEEDQDFLAINVGCMQPYMNYEPQSLKELLEARGIEIPEKKKKEKRKVISDEKYIN</sequence>
<evidence type="ECO:0000259" key="1">
    <source>
        <dbReference type="Pfam" id="PF00149"/>
    </source>
</evidence>
<dbReference type="InterPro" id="IPR004843">
    <property type="entry name" value="Calcineurin-like_PHP"/>
</dbReference>
<protein>
    <submittedName>
        <fullName evidence="2">Metallophosphoesterase</fullName>
    </submittedName>
</protein>
<dbReference type="Pfam" id="PF00149">
    <property type="entry name" value="Metallophos"/>
    <property type="match status" value="1"/>
</dbReference>
<keyword evidence="3" id="KW-1185">Reference proteome</keyword>
<evidence type="ECO:0000313" key="2">
    <source>
        <dbReference type="EMBL" id="MEQ2452771.1"/>
    </source>
</evidence>
<gene>
    <name evidence="2" type="ORF">AAAT04_01730</name>
</gene>
<dbReference type="SUPFAM" id="SSF56300">
    <property type="entry name" value="Metallo-dependent phosphatases"/>
    <property type="match status" value="1"/>
</dbReference>
<dbReference type="InterPro" id="IPR029052">
    <property type="entry name" value="Metallo-depent_PP-like"/>
</dbReference>